<dbReference type="Proteomes" id="UP000290527">
    <property type="component" value="Unassembled WGS sequence"/>
</dbReference>
<dbReference type="Gene3D" id="3.40.980.10">
    <property type="entry name" value="MoaB/Mog-like domain"/>
    <property type="match status" value="1"/>
</dbReference>
<evidence type="ECO:0000256" key="2">
    <source>
        <dbReference type="ARBA" id="ARBA00010763"/>
    </source>
</evidence>
<dbReference type="Gene3D" id="2.40.340.10">
    <property type="entry name" value="MoeA, C-terminal, domain IV"/>
    <property type="match status" value="1"/>
</dbReference>
<organism evidence="5 6">
    <name type="scientific">Methanofervidicoccus abyssi</name>
    <dbReference type="NCBI Taxonomy" id="2082189"/>
    <lineage>
        <taxon>Archaea</taxon>
        <taxon>Methanobacteriati</taxon>
        <taxon>Methanobacteriota</taxon>
        <taxon>Methanomada group</taxon>
        <taxon>Methanococci</taxon>
        <taxon>Methanococcales</taxon>
        <taxon>Methanofervidicoccus</taxon>
    </lineage>
</organism>
<dbReference type="InterPro" id="IPR036425">
    <property type="entry name" value="MoaB/Mog-like_dom_sf"/>
</dbReference>
<dbReference type="InterPro" id="IPR008284">
    <property type="entry name" value="MoCF_biosynth_CS"/>
</dbReference>
<dbReference type="Gene3D" id="3.90.105.10">
    <property type="entry name" value="Molybdopterin biosynthesis moea protein, domain 2"/>
    <property type="match status" value="1"/>
</dbReference>
<dbReference type="Pfam" id="PF03453">
    <property type="entry name" value="MoeA_N"/>
    <property type="match status" value="1"/>
</dbReference>
<gene>
    <name evidence="5" type="ORF">MHHB_P1088</name>
</gene>
<keyword evidence="5" id="KW-0808">Transferase</keyword>
<keyword evidence="6" id="KW-1185">Reference proteome</keyword>
<comment type="similarity">
    <text evidence="2">Belongs to the MoeA family.</text>
</comment>
<dbReference type="InterPro" id="IPR038987">
    <property type="entry name" value="MoeA-like"/>
</dbReference>
<dbReference type="GO" id="GO:0005737">
    <property type="term" value="C:cytoplasm"/>
    <property type="evidence" value="ECO:0007669"/>
    <property type="project" value="TreeGrafter"/>
</dbReference>
<accession>A0A401HRH7</accession>
<protein>
    <submittedName>
        <fullName evidence="5">Molybdopterin molybdotransferase</fullName>
        <ecNumber evidence="5">2.10.1.1</ecNumber>
    </submittedName>
</protein>
<sequence>MVMVMFLKNLMPYKKAKEIVFKRLEKLATEKVKLIPIYEAYNKISSEDILSPEDLPMFNRAAMDGYGVIAEDTFGASETNPIILDLLGDPHKPVREGQCVKLSTGMATPEGVNAVVMKEYCREGEGFVEIREGVRPYENICKVGEDIKKGDLILKRGDVITPYHIGILSSLGIRYIRTYDLSVGVVSTGDELVDLEDFSSIEELKRKKKYIINSNTPMFYALIKELGFSPKIYKSVGDNKEEIKEALLKSIEENDIVITTGGTSVGDRDYTVEVVKDIGKLIIHGVQIRPGKPFGFGRCSLGEKEVLLYILSGYPVAAVVQFELFLRNYFRSRRSIYLPLARSVPSTPGRTDVVRVKLVSENKRTYVEPLRIKGSGILSSLKDGDGYIIIDENVEGYEKGEYVKVYLF</sequence>
<dbReference type="InterPro" id="IPR036688">
    <property type="entry name" value="MoeA_C_domain_IV_sf"/>
</dbReference>
<evidence type="ECO:0000256" key="1">
    <source>
        <dbReference type="ARBA" id="ARBA00005046"/>
    </source>
</evidence>
<dbReference type="Pfam" id="PF03454">
    <property type="entry name" value="MoeA_C"/>
    <property type="match status" value="1"/>
</dbReference>
<dbReference type="SUPFAM" id="SSF63882">
    <property type="entry name" value="MoeA N-terminal region -like"/>
    <property type="match status" value="1"/>
</dbReference>
<dbReference type="NCBIfam" id="TIGR00177">
    <property type="entry name" value="molyb_syn"/>
    <property type="match status" value="1"/>
</dbReference>
<dbReference type="InterPro" id="IPR001453">
    <property type="entry name" value="MoaB/Mog_dom"/>
</dbReference>
<dbReference type="PROSITE" id="PS01079">
    <property type="entry name" value="MOCF_BIOSYNTHESIS_2"/>
    <property type="match status" value="1"/>
</dbReference>
<reference evidence="5 6" key="1">
    <citation type="journal article" date="2019" name="Int. J. Syst. Evol. Microbiol.">
        <title>Methanofervidicoccus abyssi gen. nov., sp. nov., a hydrogenotrophic methanogen, isolated from a hydrothermal vent chimney in the Mid-Cayman Spreading Center, the Caribbean Sea.</title>
        <authorList>
            <person name="Sakai S."/>
            <person name="Takaki Y."/>
            <person name="Miyazaki M."/>
            <person name="Ogawara M."/>
            <person name="Yanagawa K."/>
            <person name="Miyazaki J."/>
            <person name="Takai K."/>
        </authorList>
    </citation>
    <scope>NUCLEOTIDE SEQUENCE [LARGE SCALE GENOMIC DNA]</scope>
    <source>
        <strain evidence="5 6">HHB</strain>
    </source>
</reference>
<dbReference type="InterPro" id="IPR005111">
    <property type="entry name" value="MoeA_C_domain_IV"/>
</dbReference>
<proteinExistence type="inferred from homology"/>
<dbReference type="SMART" id="SM00852">
    <property type="entry name" value="MoCF_biosynth"/>
    <property type="match status" value="1"/>
</dbReference>
<comment type="caution">
    <text evidence="5">The sequence shown here is derived from an EMBL/GenBank/DDBJ whole genome shotgun (WGS) entry which is preliminary data.</text>
</comment>
<dbReference type="PANTHER" id="PTHR10192:SF19">
    <property type="entry name" value="MOLYBDOPTERIN BIOSYNTHESIS PROTEIN MJ0666-RELATED"/>
    <property type="match status" value="1"/>
</dbReference>
<evidence type="ECO:0000313" key="6">
    <source>
        <dbReference type="Proteomes" id="UP000290527"/>
    </source>
</evidence>
<comment type="pathway">
    <text evidence="1">Cofactor biosynthesis; molybdopterin biosynthesis.</text>
</comment>
<name>A0A401HRH7_9EURY</name>
<evidence type="ECO:0000256" key="3">
    <source>
        <dbReference type="ARBA" id="ARBA00023150"/>
    </source>
</evidence>
<dbReference type="PANTHER" id="PTHR10192">
    <property type="entry name" value="MOLYBDOPTERIN BIOSYNTHESIS PROTEIN"/>
    <property type="match status" value="1"/>
</dbReference>
<keyword evidence="3" id="KW-0501">Molybdenum cofactor biosynthesis</keyword>
<feature type="domain" description="MoaB/Mog" evidence="4">
    <location>
        <begin position="184"/>
        <end position="332"/>
    </location>
</feature>
<dbReference type="SUPFAM" id="SSF53218">
    <property type="entry name" value="Molybdenum cofactor biosynthesis proteins"/>
    <property type="match status" value="1"/>
</dbReference>
<dbReference type="EC" id="2.10.1.1" evidence="5"/>
<dbReference type="Pfam" id="PF00994">
    <property type="entry name" value="MoCF_biosynth"/>
    <property type="match status" value="1"/>
</dbReference>
<dbReference type="UniPathway" id="UPA00344"/>
<dbReference type="SUPFAM" id="SSF63867">
    <property type="entry name" value="MoeA C-terminal domain-like"/>
    <property type="match status" value="1"/>
</dbReference>
<dbReference type="FunFam" id="2.40.340.10:FF:000005">
    <property type="entry name" value="Molybdopterin molybdenumtransferase MoeA"/>
    <property type="match status" value="1"/>
</dbReference>
<dbReference type="GO" id="GO:0061599">
    <property type="term" value="F:molybdopterin molybdotransferase activity"/>
    <property type="evidence" value="ECO:0007669"/>
    <property type="project" value="UniProtKB-EC"/>
</dbReference>
<dbReference type="AlphaFoldDB" id="A0A401HRH7"/>
<dbReference type="EMBL" id="BFAX01000004">
    <property type="protein sequence ID" value="GBF36858.1"/>
    <property type="molecule type" value="Genomic_DNA"/>
</dbReference>
<dbReference type="InterPro" id="IPR036135">
    <property type="entry name" value="MoeA_linker/N_sf"/>
</dbReference>
<dbReference type="GO" id="GO:0006777">
    <property type="term" value="P:Mo-molybdopterin cofactor biosynthetic process"/>
    <property type="evidence" value="ECO:0007669"/>
    <property type="project" value="UniProtKB-KW"/>
</dbReference>
<dbReference type="InterPro" id="IPR005110">
    <property type="entry name" value="MoeA_linker/N"/>
</dbReference>
<evidence type="ECO:0000313" key="5">
    <source>
        <dbReference type="EMBL" id="GBF36858.1"/>
    </source>
</evidence>
<dbReference type="Gene3D" id="2.170.190.11">
    <property type="entry name" value="Molybdopterin biosynthesis moea protein, domain 3"/>
    <property type="match status" value="1"/>
</dbReference>
<dbReference type="CDD" id="cd00887">
    <property type="entry name" value="MoeA"/>
    <property type="match status" value="1"/>
</dbReference>
<evidence type="ECO:0000259" key="4">
    <source>
        <dbReference type="SMART" id="SM00852"/>
    </source>
</evidence>